<name>A0A9N8WBT9_9GLOM</name>
<keyword evidence="4" id="KW-0539">Nucleus</keyword>
<dbReference type="NCBIfam" id="NF007129">
    <property type="entry name" value="PRK09570.1"/>
    <property type="match status" value="1"/>
</dbReference>
<evidence type="ECO:0000256" key="4">
    <source>
        <dbReference type="ARBA" id="ARBA00023242"/>
    </source>
</evidence>
<dbReference type="Proteomes" id="UP000789831">
    <property type="component" value="Unassembled WGS sequence"/>
</dbReference>
<dbReference type="GO" id="GO:0003899">
    <property type="term" value="F:DNA-directed RNA polymerase activity"/>
    <property type="evidence" value="ECO:0007669"/>
    <property type="project" value="InterPro"/>
</dbReference>
<keyword evidence="3" id="KW-0804">Transcription</keyword>
<dbReference type="HAMAP" id="MF_00025">
    <property type="entry name" value="RNApol_Rpo5_RPB5"/>
    <property type="match status" value="1"/>
</dbReference>
<dbReference type="PANTHER" id="PTHR10535:SF0">
    <property type="entry name" value="DNA-DIRECTED RNA POLYMERASES I, II, AND III SUBUNIT RPABC1"/>
    <property type="match status" value="1"/>
</dbReference>
<dbReference type="GO" id="GO:0005665">
    <property type="term" value="C:RNA polymerase II, core complex"/>
    <property type="evidence" value="ECO:0007669"/>
    <property type="project" value="TreeGrafter"/>
</dbReference>
<dbReference type="InterPro" id="IPR000783">
    <property type="entry name" value="RNA_pol_subH/Rpb5_C"/>
</dbReference>
<dbReference type="PROSITE" id="PS01110">
    <property type="entry name" value="RNA_POL_H_23KD"/>
    <property type="match status" value="1"/>
</dbReference>
<dbReference type="Gene3D" id="3.90.940.20">
    <property type="entry name" value="RPB5-like RNA polymerase subunit"/>
    <property type="match status" value="1"/>
</dbReference>
<dbReference type="PIRSF" id="PIRSF000747">
    <property type="entry name" value="RPB5"/>
    <property type="match status" value="1"/>
</dbReference>
<keyword evidence="9" id="KW-1185">Reference proteome</keyword>
<proteinExistence type="inferred from homology"/>
<evidence type="ECO:0000256" key="3">
    <source>
        <dbReference type="ARBA" id="ARBA00023163"/>
    </source>
</evidence>
<dbReference type="Gene3D" id="3.40.1340.10">
    <property type="entry name" value="RNA polymerase, Rpb5, N-terminal domain"/>
    <property type="match status" value="1"/>
</dbReference>
<dbReference type="EMBL" id="CAJVPL010000307">
    <property type="protein sequence ID" value="CAG8481222.1"/>
    <property type="molecule type" value="Genomic_DNA"/>
</dbReference>
<dbReference type="Pfam" id="PF03871">
    <property type="entry name" value="RNA_pol_Rpb5_N"/>
    <property type="match status" value="1"/>
</dbReference>
<dbReference type="AlphaFoldDB" id="A0A9N8WBT9"/>
<dbReference type="SUPFAM" id="SSF53036">
    <property type="entry name" value="Eukaryotic RPB5 N-terminal domain"/>
    <property type="match status" value="1"/>
</dbReference>
<dbReference type="InterPro" id="IPR020608">
    <property type="entry name" value="RNA_pol_subH/Rpb5_CS"/>
</dbReference>
<comment type="similarity">
    <text evidence="5">Belongs to the archaeal Rpo5/eukaryotic RPB5 RNA polymerase subunit family.</text>
</comment>
<dbReference type="GO" id="GO:0006366">
    <property type="term" value="P:transcription by RNA polymerase II"/>
    <property type="evidence" value="ECO:0007669"/>
    <property type="project" value="TreeGrafter"/>
</dbReference>
<evidence type="ECO:0000313" key="9">
    <source>
        <dbReference type="Proteomes" id="UP000789831"/>
    </source>
</evidence>
<dbReference type="InterPro" id="IPR035913">
    <property type="entry name" value="RPB5-like_sf"/>
</dbReference>
<dbReference type="InterPro" id="IPR036710">
    <property type="entry name" value="RNA_pol_Rpb5_N_sf"/>
</dbReference>
<evidence type="ECO:0000256" key="2">
    <source>
        <dbReference type="ARBA" id="ARBA00020809"/>
    </source>
</evidence>
<dbReference type="GO" id="GO:0005666">
    <property type="term" value="C:RNA polymerase III complex"/>
    <property type="evidence" value="ECO:0007669"/>
    <property type="project" value="TreeGrafter"/>
</dbReference>
<dbReference type="FunFam" id="3.90.940.20:FF:000001">
    <property type="entry name" value="DNA-directed RNA polymerases I, II, and III subunit RPABC1"/>
    <property type="match status" value="1"/>
</dbReference>
<protein>
    <recommendedName>
        <fullName evidence="2">DNA-directed RNA polymerases I, II, and III subunit RPABC1</fullName>
    </recommendedName>
</protein>
<reference evidence="8" key="1">
    <citation type="submission" date="2021-06" db="EMBL/GenBank/DDBJ databases">
        <authorList>
            <person name="Kallberg Y."/>
            <person name="Tangrot J."/>
            <person name="Rosling A."/>
        </authorList>
    </citation>
    <scope>NUCLEOTIDE SEQUENCE</scope>
    <source>
        <strain evidence="8">MT106</strain>
    </source>
</reference>
<dbReference type="InterPro" id="IPR005571">
    <property type="entry name" value="RNA_pol_Rpb5_N"/>
</dbReference>
<dbReference type="FunFam" id="3.40.1340.10:FF:000001">
    <property type="entry name" value="DNA-directed RNA polymerases I, II, and III subunit RPABC1"/>
    <property type="match status" value="1"/>
</dbReference>
<dbReference type="OrthoDB" id="248779at2759"/>
<dbReference type="Pfam" id="PF01191">
    <property type="entry name" value="RNA_pol_Rpb5_C"/>
    <property type="match status" value="1"/>
</dbReference>
<dbReference type="GO" id="GO:0005736">
    <property type="term" value="C:RNA polymerase I complex"/>
    <property type="evidence" value="ECO:0007669"/>
    <property type="project" value="TreeGrafter"/>
</dbReference>
<dbReference type="PANTHER" id="PTHR10535">
    <property type="entry name" value="DNA-DIRECTED RNA POLYMERASES I, II, AND III SUBUNIT RPABC1"/>
    <property type="match status" value="1"/>
</dbReference>
<evidence type="ECO:0000256" key="5">
    <source>
        <dbReference type="ARBA" id="ARBA00025765"/>
    </source>
</evidence>
<feature type="domain" description="RNA polymerase subunit H/Rpb5 C-terminal" evidence="6">
    <location>
        <begin position="173"/>
        <end position="245"/>
    </location>
</feature>
<accession>A0A9N8WBT9</accession>
<organism evidence="8 9">
    <name type="scientific">Ambispora gerdemannii</name>
    <dbReference type="NCBI Taxonomy" id="144530"/>
    <lineage>
        <taxon>Eukaryota</taxon>
        <taxon>Fungi</taxon>
        <taxon>Fungi incertae sedis</taxon>
        <taxon>Mucoromycota</taxon>
        <taxon>Glomeromycotina</taxon>
        <taxon>Glomeromycetes</taxon>
        <taxon>Archaeosporales</taxon>
        <taxon>Ambisporaceae</taxon>
        <taxon>Ambispora</taxon>
    </lineage>
</organism>
<evidence type="ECO:0000259" key="7">
    <source>
        <dbReference type="Pfam" id="PF03871"/>
    </source>
</evidence>
<dbReference type="GO" id="GO:0042797">
    <property type="term" value="P:tRNA transcription by RNA polymerase III"/>
    <property type="evidence" value="ECO:0007669"/>
    <property type="project" value="TreeGrafter"/>
</dbReference>
<gene>
    <name evidence="8" type="ORF">AGERDE_LOCUS3242</name>
</gene>
<dbReference type="GO" id="GO:0006362">
    <property type="term" value="P:transcription elongation by RNA polymerase I"/>
    <property type="evidence" value="ECO:0007669"/>
    <property type="project" value="TreeGrafter"/>
</dbReference>
<dbReference type="SUPFAM" id="SSF55287">
    <property type="entry name" value="RPB5-like RNA polymerase subunit"/>
    <property type="match status" value="1"/>
</dbReference>
<dbReference type="GO" id="GO:0003677">
    <property type="term" value="F:DNA binding"/>
    <property type="evidence" value="ECO:0007669"/>
    <property type="project" value="InterPro"/>
</dbReference>
<evidence type="ECO:0000256" key="1">
    <source>
        <dbReference type="ARBA" id="ARBA00004123"/>
    </source>
</evidence>
<dbReference type="InterPro" id="IPR014381">
    <property type="entry name" value="Arch_Rpo5/euc_Rpb5"/>
</dbReference>
<evidence type="ECO:0000259" key="6">
    <source>
        <dbReference type="Pfam" id="PF01191"/>
    </source>
</evidence>
<feature type="domain" description="RNA polymerase Rpb5 N-terminal" evidence="7">
    <location>
        <begin position="35"/>
        <end position="122"/>
    </location>
</feature>
<comment type="caution">
    <text evidence="8">The sequence shown here is derived from an EMBL/GenBank/DDBJ whole genome shotgun (WGS) entry which is preliminary data.</text>
</comment>
<sequence length="246" mass="28384">MNTFTFIAGLFEDLLWLKVLGIIIIMSVLLTESSEQEAARLYRVYKTVKRMVADRGYVVAEHEIPTDLDAFKEKCTDNGVVNREKMMFQVQKRDDPTEQLLVTFPTEKPVGVKYLKMMCARMAETKVTRGIIVYQGNMTAAANKAIQSLNQGDRIPDKPFYEIDSFSESELLVNITEHQLVPTHVVLTDEEKKTLLKKYRLRETQLPRIQTIDPIARYYGLKKGQVVKIMRPSETSGRYVTYRLCF</sequence>
<evidence type="ECO:0000313" key="8">
    <source>
        <dbReference type="EMBL" id="CAG8481222.1"/>
    </source>
</evidence>
<comment type="subcellular location">
    <subcellularLocation>
        <location evidence="1">Nucleus</location>
    </subcellularLocation>
</comment>